<dbReference type="FunFam" id="3.30.160.60:FF:000902">
    <property type="entry name" value="Zinc finger protein 445"/>
    <property type="match status" value="1"/>
</dbReference>
<keyword evidence="7" id="KW-0539">Nucleus</keyword>
<evidence type="ECO:0000256" key="2">
    <source>
        <dbReference type="ARBA" id="ARBA00022723"/>
    </source>
</evidence>
<comment type="caution">
    <text evidence="11">The sequence shown here is derived from an EMBL/GenBank/DDBJ whole genome shotgun (WGS) entry which is preliminary data.</text>
</comment>
<evidence type="ECO:0000256" key="1">
    <source>
        <dbReference type="ARBA" id="ARBA00004123"/>
    </source>
</evidence>
<protein>
    <submittedName>
        <fullName evidence="11">Zinc finger protein</fullName>
    </submittedName>
</protein>
<dbReference type="PROSITE" id="PS00028">
    <property type="entry name" value="ZINC_FINGER_C2H2_1"/>
    <property type="match status" value="3"/>
</dbReference>
<comment type="subcellular location">
    <subcellularLocation>
        <location evidence="1">Nucleus</location>
    </subcellularLocation>
</comment>
<keyword evidence="2" id="KW-0479">Metal-binding</keyword>
<feature type="compositionally biased region" description="Low complexity" evidence="9">
    <location>
        <begin position="105"/>
        <end position="119"/>
    </location>
</feature>
<evidence type="ECO:0000256" key="5">
    <source>
        <dbReference type="ARBA" id="ARBA00022833"/>
    </source>
</evidence>
<evidence type="ECO:0000259" key="10">
    <source>
        <dbReference type="PROSITE" id="PS50157"/>
    </source>
</evidence>
<evidence type="ECO:0000256" key="4">
    <source>
        <dbReference type="ARBA" id="ARBA00022771"/>
    </source>
</evidence>
<evidence type="ECO:0000256" key="7">
    <source>
        <dbReference type="ARBA" id="ARBA00023242"/>
    </source>
</evidence>
<keyword evidence="6" id="KW-0238">DNA-binding</keyword>
<dbReference type="InterPro" id="IPR013087">
    <property type="entry name" value="Znf_C2H2_type"/>
</dbReference>
<dbReference type="GO" id="GO:0000981">
    <property type="term" value="F:DNA-binding transcription factor activity, RNA polymerase II-specific"/>
    <property type="evidence" value="ECO:0007669"/>
    <property type="project" value="TreeGrafter"/>
</dbReference>
<feature type="domain" description="C2H2-type" evidence="10">
    <location>
        <begin position="349"/>
        <end position="376"/>
    </location>
</feature>
<keyword evidence="5" id="KW-0862">Zinc</keyword>
<dbReference type="FunFam" id="3.30.160.60:FF:000110">
    <property type="entry name" value="Zinc finger protein-like"/>
    <property type="match status" value="1"/>
</dbReference>
<evidence type="ECO:0000256" key="6">
    <source>
        <dbReference type="ARBA" id="ARBA00023125"/>
    </source>
</evidence>
<evidence type="ECO:0000256" key="9">
    <source>
        <dbReference type="SAM" id="MobiDB-lite"/>
    </source>
</evidence>
<feature type="domain" description="C2H2-type" evidence="10">
    <location>
        <begin position="377"/>
        <end position="404"/>
    </location>
</feature>
<feature type="compositionally biased region" description="Acidic residues" evidence="9">
    <location>
        <begin position="614"/>
        <end position="627"/>
    </location>
</feature>
<keyword evidence="12" id="KW-1185">Reference proteome</keyword>
<proteinExistence type="predicted"/>
<feature type="compositionally biased region" description="Low complexity" evidence="9">
    <location>
        <begin position="569"/>
        <end position="584"/>
    </location>
</feature>
<dbReference type="GO" id="GO:0008270">
    <property type="term" value="F:zinc ion binding"/>
    <property type="evidence" value="ECO:0007669"/>
    <property type="project" value="UniProtKB-KW"/>
</dbReference>
<evidence type="ECO:0000313" key="12">
    <source>
        <dbReference type="Proteomes" id="UP000748531"/>
    </source>
</evidence>
<name>A0A8J4TQ90_9TREM</name>
<evidence type="ECO:0000256" key="8">
    <source>
        <dbReference type="PROSITE-ProRule" id="PRU00042"/>
    </source>
</evidence>
<gene>
    <name evidence="11" type="ORF">PHET_00215</name>
</gene>
<dbReference type="PANTHER" id="PTHR23235:SF120">
    <property type="entry name" value="KRUPPEL-LIKE FACTOR 15"/>
    <property type="match status" value="1"/>
</dbReference>
<dbReference type="EMBL" id="LUCH01000050">
    <property type="protein sequence ID" value="KAF5406276.1"/>
    <property type="molecule type" value="Genomic_DNA"/>
</dbReference>
<dbReference type="PANTHER" id="PTHR23235">
    <property type="entry name" value="KRUEPPEL-LIKE TRANSCRIPTION FACTOR"/>
    <property type="match status" value="1"/>
</dbReference>
<feature type="domain" description="C2H2-type" evidence="10">
    <location>
        <begin position="433"/>
        <end position="464"/>
    </location>
</feature>
<dbReference type="SMART" id="SM00355">
    <property type="entry name" value="ZnF_C2H2"/>
    <property type="match status" value="4"/>
</dbReference>
<dbReference type="GO" id="GO:0005634">
    <property type="term" value="C:nucleus"/>
    <property type="evidence" value="ECO:0007669"/>
    <property type="project" value="UniProtKB-SubCell"/>
</dbReference>
<dbReference type="AlphaFoldDB" id="A0A8J4TQ90"/>
<sequence>MNFSNQFTDVWNVKFPGVSQPPQLNCLKADQFSSLLEQKQALEFEESKRCAVIEELKQQVIHENFIVDFLHKCIQKLGAVCQVFNEIDQSDSKSSSSSGTIGRHPGSSGSPPLSNNGSGMTQSNKFLNPASSSNFPIFPHCIASSLIHSASPLLAAAAATSSPFLLPSSLPSFPCPDSIKLDPDPEPLTGRSSNLLLSATDCSSYDAISRLTAPSSLYNNPFAGTNNFSPGFASRHSLRAQSSPFDVCDKADSNGSRFMDHHNNTPSTTEAQAQAAAAVAAAFGLGFHSVRSGGQHLNLTATCHKQDVSLTGNNTDNLILGVNAAHHLSSTNGLDNKDTVVDSSVDRPYQCNTCSRSFAVKAGLVQHMRTHTDERPYPCMHCGRAFKQKIQLTTHMRVHSGERPYGCRLCGKLFRQQSHVVQHLRTHTGEKPHKCYQCGKAFRQKYSLISHQRRMCRNRAASNPIAAGMTMWISPGAGGDTCNLVKEFSPTKVAVSRSSPNVSVSTPVSVTTSVHSPFSPYVASPPMSTTPTPFGHQATHFQSPSGRPSLDDSHREALHSFQHHLPFATTAPTTAANAPTVPVPRSTSHYRHHRPELQGESSGSTQSHTTTQLDSEEDMEEEEEEDVCSPRASSRVSAAPSQSPTALGLI</sequence>
<dbReference type="SUPFAM" id="SSF57667">
    <property type="entry name" value="beta-beta-alpha zinc fingers"/>
    <property type="match status" value="2"/>
</dbReference>
<feature type="region of interest" description="Disordered" evidence="9">
    <location>
        <begin position="527"/>
        <end position="554"/>
    </location>
</feature>
<evidence type="ECO:0000313" key="11">
    <source>
        <dbReference type="EMBL" id="KAF5406276.1"/>
    </source>
</evidence>
<feature type="domain" description="C2H2-type" evidence="10">
    <location>
        <begin position="405"/>
        <end position="432"/>
    </location>
</feature>
<feature type="region of interest" description="Disordered" evidence="9">
    <location>
        <begin position="569"/>
        <end position="650"/>
    </location>
</feature>
<dbReference type="Pfam" id="PF00096">
    <property type="entry name" value="zf-C2H2"/>
    <property type="match status" value="4"/>
</dbReference>
<dbReference type="Gene3D" id="3.30.160.60">
    <property type="entry name" value="Classic Zinc Finger"/>
    <property type="match status" value="4"/>
</dbReference>
<dbReference type="GO" id="GO:0000978">
    <property type="term" value="F:RNA polymerase II cis-regulatory region sequence-specific DNA binding"/>
    <property type="evidence" value="ECO:0007669"/>
    <property type="project" value="TreeGrafter"/>
</dbReference>
<dbReference type="FunFam" id="3.30.160.60:FF:001498">
    <property type="entry name" value="Zinc finger protein 404"/>
    <property type="match status" value="1"/>
</dbReference>
<feature type="region of interest" description="Disordered" evidence="9">
    <location>
        <begin position="90"/>
        <end position="125"/>
    </location>
</feature>
<keyword evidence="3" id="KW-0677">Repeat</keyword>
<feature type="compositionally biased region" description="Low complexity" evidence="9">
    <location>
        <begin position="629"/>
        <end position="644"/>
    </location>
</feature>
<reference evidence="11" key="1">
    <citation type="submission" date="2019-05" db="EMBL/GenBank/DDBJ databases">
        <title>Annotation for the trematode Paragonimus heterotremus.</title>
        <authorList>
            <person name="Choi Y.-J."/>
        </authorList>
    </citation>
    <scope>NUCLEOTIDE SEQUENCE</scope>
    <source>
        <strain evidence="11">LC</strain>
    </source>
</reference>
<accession>A0A8J4TQ90</accession>
<evidence type="ECO:0000256" key="3">
    <source>
        <dbReference type="ARBA" id="ARBA00022737"/>
    </source>
</evidence>
<dbReference type="PROSITE" id="PS50157">
    <property type="entry name" value="ZINC_FINGER_C2H2_2"/>
    <property type="match status" value="4"/>
</dbReference>
<dbReference type="OrthoDB" id="449487at2759"/>
<organism evidence="11 12">
    <name type="scientific">Paragonimus heterotremus</name>
    <dbReference type="NCBI Taxonomy" id="100268"/>
    <lineage>
        <taxon>Eukaryota</taxon>
        <taxon>Metazoa</taxon>
        <taxon>Spiralia</taxon>
        <taxon>Lophotrochozoa</taxon>
        <taxon>Platyhelminthes</taxon>
        <taxon>Trematoda</taxon>
        <taxon>Digenea</taxon>
        <taxon>Plagiorchiida</taxon>
        <taxon>Troglotremata</taxon>
        <taxon>Troglotrematidae</taxon>
        <taxon>Paragonimus</taxon>
    </lineage>
</organism>
<dbReference type="InterPro" id="IPR036236">
    <property type="entry name" value="Znf_C2H2_sf"/>
</dbReference>
<dbReference type="FunFam" id="3.30.160.60:FF:000016">
    <property type="entry name" value="zinc finger protein 37 homolog"/>
    <property type="match status" value="1"/>
</dbReference>
<feature type="compositionally biased region" description="Low complexity" evidence="9">
    <location>
        <begin position="598"/>
        <end position="612"/>
    </location>
</feature>
<dbReference type="Proteomes" id="UP000748531">
    <property type="component" value="Unassembled WGS sequence"/>
</dbReference>
<keyword evidence="4 8" id="KW-0863">Zinc-finger</keyword>